<sequence>MQQEDVSDQYGKEGFLSSSSLFPEVSKDLPLPQEIQSRKIPKQNIVLRLRDRETFFARPGTHFHVARQFFTNVFPNFTVTGVDKPPCFLRKFSPTGQHFIAFSPDQTSLEIYQFQGSGAVGDLLHNIKGDVLKSETLLYGNERVMSDVRSKLFDRFFVRKHTTVIGGNGEHLNRECSLFTDDGKFVVVGTASVLPEGQHPLASDMYRNNESVSGFRMHGEDFCLHIVELATGHLCDRRRFRGDKIFLSHNQGVYLYKSTMAVLSVQQQMIHIFQLKDDGTFVDVRKVGRFCYEDDELVFQQGQLGLPRQHAYKEQAINSLKHRILVHLYKKAVRSGEAYTLRRFYQYFDHFLGLRMWKMQLLDERHLLIKYASEDVVALRVQEPNSQPSFFVVYDIETTQVVAVYENTSEELLELFENFCDMFRNASLHCEAQFTCSSSSNEYARQLHTRYKQTIINAKFGGHLEATRRVLAHLPIPAQSFSSSPYLDLALFSYDDKWLSVMERPKSLGDHPIRFYARDSGLLRFKIFTGAVHRAPPTSRRLVAFTFHPFEPFAISVQKSNTDYMVNFHFRHRET</sequence>
<dbReference type="InterPro" id="IPR019138">
    <property type="entry name" value="De-etiolated_protein_1_Det1"/>
</dbReference>
<dbReference type="Pfam" id="PF09737">
    <property type="entry name" value="Det1"/>
    <property type="match status" value="1"/>
</dbReference>
<reference evidence="1 2" key="1">
    <citation type="journal article" date="2023" name="Sci. Data">
        <title>Genome assembly of the Korean intertidal mud-creeper Batillaria attramentaria.</title>
        <authorList>
            <person name="Patra A.K."/>
            <person name="Ho P.T."/>
            <person name="Jun S."/>
            <person name="Lee S.J."/>
            <person name="Kim Y."/>
            <person name="Won Y.J."/>
        </authorList>
    </citation>
    <scope>NUCLEOTIDE SEQUENCE [LARGE SCALE GENOMIC DNA]</scope>
    <source>
        <strain evidence="1">Wonlab-2016</strain>
    </source>
</reference>
<comment type="caution">
    <text evidence="1">The sequence shown here is derived from an EMBL/GenBank/DDBJ whole genome shotgun (WGS) entry which is preliminary data.</text>
</comment>
<dbReference type="PANTHER" id="PTHR13374:SF3">
    <property type="entry name" value="DET1 HOMOLOG"/>
    <property type="match status" value="1"/>
</dbReference>
<protein>
    <recommendedName>
        <fullName evidence="3">DET1</fullName>
    </recommendedName>
</protein>
<accession>A0ABD0LBZ7</accession>
<evidence type="ECO:0008006" key="3">
    <source>
        <dbReference type="Google" id="ProtNLM"/>
    </source>
</evidence>
<keyword evidence="2" id="KW-1185">Reference proteome</keyword>
<dbReference type="PANTHER" id="PTHR13374">
    <property type="entry name" value="DET1 HOMOLOG DE-ETIOLATED-1 HOMOLOG"/>
    <property type="match status" value="1"/>
</dbReference>
<gene>
    <name evidence="1" type="ORF">BaRGS_00011816</name>
</gene>
<evidence type="ECO:0000313" key="2">
    <source>
        <dbReference type="Proteomes" id="UP001519460"/>
    </source>
</evidence>
<dbReference type="Proteomes" id="UP001519460">
    <property type="component" value="Unassembled WGS sequence"/>
</dbReference>
<dbReference type="AlphaFoldDB" id="A0ABD0LBZ7"/>
<organism evidence="1 2">
    <name type="scientific">Batillaria attramentaria</name>
    <dbReference type="NCBI Taxonomy" id="370345"/>
    <lineage>
        <taxon>Eukaryota</taxon>
        <taxon>Metazoa</taxon>
        <taxon>Spiralia</taxon>
        <taxon>Lophotrochozoa</taxon>
        <taxon>Mollusca</taxon>
        <taxon>Gastropoda</taxon>
        <taxon>Caenogastropoda</taxon>
        <taxon>Sorbeoconcha</taxon>
        <taxon>Cerithioidea</taxon>
        <taxon>Batillariidae</taxon>
        <taxon>Batillaria</taxon>
    </lineage>
</organism>
<evidence type="ECO:0000313" key="1">
    <source>
        <dbReference type="EMBL" id="KAK7496836.1"/>
    </source>
</evidence>
<dbReference type="EMBL" id="JACVVK020000063">
    <property type="protein sequence ID" value="KAK7496836.1"/>
    <property type="molecule type" value="Genomic_DNA"/>
</dbReference>
<name>A0ABD0LBZ7_9CAEN</name>
<proteinExistence type="predicted"/>